<dbReference type="Proteomes" id="UP000549590">
    <property type="component" value="Unassembled WGS sequence"/>
</dbReference>
<proteinExistence type="predicted"/>
<feature type="domain" description="DUF7305" evidence="1">
    <location>
        <begin position="467"/>
        <end position="608"/>
    </location>
</feature>
<dbReference type="InterPro" id="IPR055729">
    <property type="entry name" value="DUF7305"/>
</dbReference>
<dbReference type="AlphaFoldDB" id="A0AAP6Y4P7"/>
<dbReference type="Pfam" id="PF23981">
    <property type="entry name" value="DUF7305"/>
    <property type="match status" value="1"/>
</dbReference>
<accession>A0AAP6Y4P7</accession>
<comment type="caution">
    <text evidence="2">The sequence shown here is derived from an EMBL/GenBank/DDBJ whole genome shotgun (WGS) entry which is preliminary data.</text>
</comment>
<dbReference type="RefSeq" id="WP_169044805.1">
    <property type="nucleotide sequence ID" value="NZ_JABBYB010000009.1"/>
</dbReference>
<protein>
    <recommendedName>
        <fullName evidence="1">DUF7305 domain-containing protein</fullName>
    </recommendedName>
</protein>
<dbReference type="EMBL" id="JABBYB010000009">
    <property type="protein sequence ID" value="NMP03956.1"/>
    <property type="molecule type" value="Genomic_DNA"/>
</dbReference>
<evidence type="ECO:0000313" key="3">
    <source>
        <dbReference type="Proteomes" id="UP000549590"/>
    </source>
</evidence>
<organism evidence="2 3">
    <name type="scientific">Pseudoalteromonas arctica</name>
    <dbReference type="NCBI Taxonomy" id="394751"/>
    <lineage>
        <taxon>Bacteria</taxon>
        <taxon>Pseudomonadati</taxon>
        <taxon>Pseudomonadota</taxon>
        <taxon>Gammaproteobacteria</taxon>
        <taxon>Alteromonadales</taxon>
        <taxon>Pseudoalteromonadaceae</taxon>
        <taxon>Pseudoalteromonas</taxon>
    </lineage>
</organism>
<evidence type="ECO:0000259" key="1">
    <source>
        <dbReference type="Pfam" id="PF23981"/>
    </source>
</evidence>
<gene>
    <name evidence="2" type="ORF">HHE94_14725</name>
</gene>
<name>A0AAP6Y4P7_9GAMM</name>
<sequence>MKNTSGFTLVTVLILTSMASIVVLSTLRDSVIQERLSGNFQKKLNARLMSEKGVFSSIEKLETAMLADPTININDLIAHNSEVSGTSSLESSIYNATIEIDSNGDILISSEGTRFEGENQMQAIFEYVAGGGGTTSSASVFSNGITGCSGVAISGSGLIDSYDSSLGDYNDTLADGNKNTSEESFVNTVNDSGDITLNGSGTIEGNVLSSSNLSIIQGADITGNIHSNGNLILSGGVVVGGDASAYLSFTQSSGTVSGSISANQSISVKQTPVGGDISSSGPISITGNAVQGTIRSYDLVALNQTTIRHGVYTSGNYEQTGGSVYGGVRVQGNVTLKQWGSTIDSKDLRYAGNGSFKDDTPEYAFSPYKVSSPDISIPTIEPVEKITPESENNRGLTACDPLDIATAIDSVSVNTTSPDLFINNNSRAGDLLELETNTANFLVDFGSTPDGTITAKAATFLDSETQIFYFDDVTIKGRMQVKSNHNAVMFVDGDFTMNGASSLTIPDNSSLTIIIKGKLKIGNGAQVYAPDNGITNEGRPVFSIYSSYSGNDTGIEFSGGTRELYAVIYAPLSQVKVTSAVGFKGSILGDTVIVSGAGGIHFDTALNEASFGGSSSGGNGSASKLVFKGWRFTPVEKSNE</sequence>
<evidence type="ECO:0000313" key="2">
    <source>
        <dbReference type="EMBL" id="NMP03956.1"/>
    </source>
</evidence>
<reference evidence="2 3" key="1">
    <citation type="submission" date="2020-04" db="EMBL/GenBank/DDBJ databases">
        <title>Genome sequencing and assembly of Pseudoalteromonas arctica.</title>
        <authorList>
            <person name="Cook G.M."/>
        </authorList>
    </citation>
    <scope>NUCLEOTIDE SEQUENCE [LARGE SCALE GENOMIC DNA]</scope>
    <source>
        <strain evidence="2 3">NEC-BIFX-2020_001</strain>
    </source>
</reference>